<comment type="caution">
    <text evidence="3">The sequence shown here is derived from an EMBL/GenBank/DDBJ whole genome shotgun (WGS) entry which is preliminary data.</text>
</comment>
<dbReference type="NCBIfam" id="TIGR00697">
    <property type="entry name" value="queuosine precursor transporter"/>
    <property type="match status" value="1"/>
</dbReference>
<sequence length="216" mass="24230">MFQEKNSVIFQGKEFAFTILCSIFIGSLVISEVLASKIVALGEIYVPAGVVAYAVTFAITDTIEEIWGKRYARAVVIGGLLTLGVVLFLMWLAVILPSAPFWKEERAFTRILGIKAGAIRITMASIVAYFVSQYHDIWAFNFWRRITRGRWLWLRNNASTLVSQAIDTSLFISLAFYGVVPVLPLILGQYFVKLCIALLDTPLVYLLVYCVRGKTT</sequence>
<feature type="transmembrane region" description="Helical" evidence="2">
    <location>
        <begin position="190"/>
        <end position="211"/>
    </location>
</feature>
<reference evidence="3 4" key="1">
    <citation type="submission" date="2019-03" db="EMBL/GenBank/DDBJ databases">
        <title>Metabolic potential of uncultured bacteria and archaea associated with petroleum seepage in deep-sea sediments.</title>
        <authorList>
            <person name="Dong X."/>
            <person name="Hubert C."/>
        </authorList>
    </citation>
    <scope>NUCLEOTIDE SEQUENCE [LARGE SCALE GENOMIC DNA]</scope>
    <source>
        <strain evidence="3">E29_bin28</strain>
    </source>
</reference>
<keyword evidence="2" id="KW-1133">Transmembrane helix</keyword>
<feature type="transmembrane region" description="Helical" evidence="2">
    <location>
        <begin position="108"/>
        <end position="131"/>
    </location>
</feature>
<gene>
    <name evidence="3" type="ORF">E3J33_01435</name>
</gene>
<organism evidence="3 4">
    <name type="scientific">Aerophobetes bacterium</name>
    <dbReference type="NCBI Taxonomy" id="2030807"/>
    <lineage>
        <taxon>Bacteria</taxon>
        <taxon>Candidatus Aerophobota</taxon>
    </lineage>
</organism>
<feature type="non-terminal residue" evidence="3">
    <location>
        <position position="216"/>
    </location>
</feature>
<dbReference type="PANTHER" id="PTHR34300:SF2">
    <property type="entry name" value="QUEUOSINE PRECURSOR TRANSPORTER-RELATED"/>
    <property type="match status" value="1"/>
</dbReference>
<feature type="transmembrane region" description="Helical" evidence="2">
    <location>
        <begin position="152"/>
        <end position="178"/>
    </location>
</feature>
<evidence type="ECO:0000256" key="1">
    <source>
        <dbReference type="NCBIfam" id="TIGR00697"/>
    </source>
</evidence>
<dbReference type="HAMAP" id="MF_02088">
    <property type="entry name" value="Q_prec_transport"/>
    <property type="match status" value="1"/>
</dbReference>
<dbReference type="Proteomes" id="UP000316925">
    <property type="component" value="Unassembled WGS sequence"/>
</dbReference>
<feature type="transmembrane region" description="Helical" evidence="2">
    <location>
        <begin position="44"/>
        <end position="63"/>
    </location>
</feature>
<dbReference type="AlphaFoldDB" id="A0A523YQ91"/>
<evidence type="ECO:0000313" key="4">
    <source>
        <dbReference type="Proteomes" id="UP000316925"/>
    </source>
</evidence>
<name>A0A523YQ91_UNCAE</name>
<keyword evidence="2" id="KW-0812">Transmembrane</keyword>
<proteinExistence type="inferred from homology"/>
<evidence type="ECO:0000313" key="3">
    <source>
        <dbReference type="EMBL" id="TET93675.1"/>
    </source>
</evidence>
<dbReference type="EMBL" id="SOIJ01000081">
    <property type="protein sequence ID" value="TET93675.1"/>
    <property type="molecule type" value="Genomic_DNA"/>
</dbReference>
<dbReference type="PANTHER" id="PTHR34300">
    <property type="entry name" value="QUEUOSINE PRECURSOR TRANSPORTER-RELATED"/>
    <property type="match status" value="1"/>
</dbReference>
<dbReference type="Pfam" id="PF02592">
    <property type="entry name" value="Vut_1"/>
    <property type="match status" value="1"/>
</dbReference>
<feature type="transmembrane region" description="Helical" evidence="2">
    <location>
        <begin position="75"/>
        <end position="96"/>
    </location>
</feature>
<accession>A0A523YQ91</accession>
<feature type="transmembrane region" description="Helical" evidence="2">
    <location>
        <begin position="15"/>
        <end position="38"/>
    </location>
</feature>
<evidence type="ECO:0000256" key="2">
    <source>
        <dbReference type="SAM" id="Phobius"/>
    </source>
</evidence>
<keyword evidence="2" id="KW-0472">Membrane</keyword>
<dbReference type="InterPro" id="IPR003744">
    <property type="entry name" value="YhhQ"/>
</dbReference>
<protein>
    <recommendedName>
        <fullName evidence="1">Queuosine precursor transporter</fullName>
    </recommendedName>
</protein>